<dbReference type="Proteomes" id="UP001434883">
    <property type="component" value="Unassembled WGS sequence"/>
</dbReference>
<proteinExistence type="predicted"/>
<dbReference type="EMBL" id="JAHRIN010058930">
    <property type="protein sequence ID" value="MEQ2211450.1"/>
    <property type="molecule type" value="Genomic_DNA"/>
</dbReference>
<comment type="caution">
    <text evidence="1">The sequence shown here is derived from an EMBL/GenBank/DDBJ whole genome shotgun (WGS) entry which is preliminary data.</text>
</comment>
<gene>
    <name evidence="1" type="ORF">XENOCAPTIV_001530</name>
</gene>
<reference evidence="1 2" key="1">
    <citation type="submission" date="2021-06" db="EMBL/GenBank/DDBJ databases">
        <authorList>
            <person name="Palmer J.M."/>
        </authorList>
    </citation>
    <scope>NUCLEOTIDE SEQUENCE [LARGE SCALE GENOMIC DNA]</scope>
    <source>
        <strain evidence="1 2">XC_2019</strain>
        <tissue evidence="1">Muscle</tissue>
    </source>
</reference>
<accession>A0ABV0RTC3</accession>
<keyword evidence="2" id="KW-1185">Reference proteome</keyword>
<protein>
    <submittedName>
        <fullName evidence="1">Uncharacterized protein</fullName>
    </submittedName>
</protein>
<sequence>MVLPPPCLTIGCCVQGDVWCYFDAKSHNVSSFHKFAVSPTRFVAKSKQDFWLPSCYSSIVKLELCEMFKAWDIVLGPNPALSHSDESLGPFLCLMCDVSIRRSPSRLSVVVKPPGFTALKGGPSISSWRTPPTAVLTE</sequence>
<organism evidence="1 2">
    <name type="scientific">Xenoophorus captivus</name>
    <dbReference type="NCBI Taxonomy" id="1517983"/>
    <lineage>
        <taxon>Eukaryota</taxon>
        <taxon>Metazoa</taxon>
        <taxon>Chordata</taxon>
        <taxon>Craniata</taxon>
        <taxon>Vertebrata</taxon>
        <taxon>Euteleostomi</taxon>
        <taxon>Actinopterygii</taxon>
        <taxon>Neopterygii</taxon>
        <taxon>Teleostei</taxon>
        <taxon>Neoteleostei</taxon>
        <taxon>Acanthomorphata</taxon>
        <taxon>Ovalentaria</taxon>
        <taxon>Atherinomorphae</taxon>
        <taxon>Cyprinodontiformes</taxon>
        <taxon>Goodeidae</taxon>
        <taxon>Xenoophorus</taxon>
    </lineage>
</organism>
<name>A0ABV0RTC3_9TELE</name>
<evidence type="ECO:0000313" key="2">
    <source>
        <dbReference type="Proteomes" id="UP001434883"/>
    </source>
</evidence>
<evidence type="ECO:0000313" key="1">
    <source>
        <dbReference type="EMBL" id="MEQ2211450.1"/>
    </source>
</evidence>